<dbReference type="EMBL" id="CP155447">
    <property type="protein sequence ID" value="XBH07103.1"/>
    <property type="molecule type" value="Genomic_DNA"/>
</dbReference>
<dbReference type="RefSeq" id="WP_406699949.1">
    <property type="nucleotide sequence ID" value="NZ_CP155447.1"/>
</dbReference>
<feature type="transmembrane region" description="Helical" evidence="8">
    <location>
        <begin position="369"/>
        <end position="388"/>
    </location>
</feature>
<evidence type="ECO:0000256" key="6">
    <source>
        <dbReference type="ARBA" id="ARBA00022989"/>
    </source>
</evidence>
<feature type="transmembrane region" description="Helical" evidence="8">
    <location>
        <begin position="149"/>
        <end position="167"/>
    </location>
</feature>
<dbReference type="GO" id="GO:0005886">
    <property type="term" value="C:plasma membrane"/>
    <property type="evidence" value="ECO:0007669"/>
    <property type="project" value="UniProtKB-SubCell"/>
</dbReference>
<dbReference type="PANTHER" id="PTHR33908:SF3">
    <property type="entry name" value="UNDECAPRENYL PHOSPHATE-ALPHA-4-AMINO-4-DEOXY-L-ARABINOSE ARABINOSYL TRANSFERASE"/>
    <property type="match status" value="1"/>
</dbReference>
<feature type="transmembrane region" description="Helical" evidence="8">
    <location>
        <begin position="306"/>
        <end position="324"/>
    </location>
</feature>
<accession>A0AAU7CNR2</accession>
<evidence type="ECO:0000313" key="10">
    <source>
        <dbReference type="EMBL" id="XBH07103.1"/>
    </source>
</evidence>
<sequence length="567" mass="62605">MAAIDPMLLATNDDPSRRTWPVRQAILVGLLALTLNLAGNGRVSLFDRDEPRYAGATREMRASGDWVHPTFNAEPRYHKPVLIYWLMMVGTAVGGDNPFGVRLVSSLAGAATCLVVWAWGRRMLGERAGLLAGLILATAPIVVAESKMATTDATLMLWVVGCQFCLWELSQRQSWKIAALFWTLLGLAILTKSPAGPVLLFASAAVSWWCGGPTSFLKRLHWRWGPLLCAAIVLPWNVAILMRSHGEYYNVAVGYHIIRRATSGIEEHGGFPGYYVVLSFLTCFPWSALLPAALYAGWSRRKESPVFGFLLGWIVGPLILLECVRTKLIHYYLPAFPAWALLIAWMVVAVTESEIALEYWKLGRHAVRFLRTIATGAIAGLLAAAWFAPPELRAACLVLSAIMLVGTLLFHVHYKMGGIERATQVLIASSALMTLLLGVWVLPALEPYRISGVIGRRLAELESREQAKAILCTFDLPGVVYALGHPAPIVRGINKLVAQVDRDKKVIVPLRPQEVPVLQREARLDVEVQETIRGYNLDKGRTETLIMAVIRPRATTLVKQPDSTIIR</sequence>
<keyword evidence="4" id="KW-0808">Transferase</keyword>
<keyword evidence="2" id="KW-1003">Cell membrane</keyword>
<evidence type="ECO:0000256" key="4">
    <source>
        <dbReference type="ARBA" id="ARBA00022679"/>
    </source>
</evidence>
<keyword evidence="6 8" id="KW-1133">Transmembrane helix</keyword>
<feature type="transmembrane region" description="Helical" evidence="8">
    <location>
        <begin position="20"/>
        <end position="38"/>
    </location>
</feature>
<reference evidence="10" key="1">
    <citation type="submission" date="2024-05" db="EMBL/GenBank/DDBJ databases">
        <title>Planctomycetes of the genus Singulisphaera possess chitinolytic capabilities.</title>
        <authorList>
            <person name="Ivanova A."/>
        </authorList>
    </citation>
    <scope>NUCLEOTIDE SEQUENCE</scope>
    <source>
        <strain evidence="10">Ch08T</strain>
    </source>
</reference>
<feature type="domain" description="Glycosyltransferase RgtA/B/C/D-like" evidence="9">
    <location>
        <begin position="78"/>
        <end position="236"/>
    </location>
</feature>
<feature type="transmembrane region" description="Helical" evidence="8">
    <location>
        <begin position="127"/>
        <end position="143"/>
    </location>
</feature>
<dbReference type="Pfam" id="PF13231">
    <property type="entry name" value="PMT_2"/>
    <property type="match status" value="1"/>
</dbReference>
<proteinExistence type="predicted"/>
<evidence type="ECO:0000256" key="1">
    <source>
        <dbReference type="ARBA" id="ARBA00004651"/>
    </source>
</evidence>
<evidence type="ECO:0000256" key="2">
    <source>
        <dbReference type="ARBA" id="ARBA00022475"/>
    </source>
</evidence>
<dbReference type="GO" id="GO:0009103">
    <property type="term" value="P:lipopolysaccharide biosynthetic process"/>
    <property type="evidence" value="ECO:0007669"/>
    <property type="project" value="TreeGrafter"/>
</dbReference>
<evidence type="ECO:0000256" key="5">
    <source>
        <dbReference type="ARBA" id="ARBA00022692"/>
    </source>
</evidence>
<keyword evidence="3" id="KW-0328">Glycosyltransferase</keyword>
<comment type="subcellular location">
    <subcellularLocation>
        <location evidence="1">Cell membrane</location>
        <topology evidence="1">Multi-pass membrane protein</topology>
    </subcellularLocation>
</comment>
<feature type="transmembrane region" description="Helical" evidence="8">
    <location>
        <begin position="394"/>
        <end position="413"/>
    </location>
</feature>
<dbReference type="GO" id="GO:0016763">
    <property type="term" value="F:pentosyltransferase activity"/>
    <property type="evidence" value="ECO:0007669"/>
    <property type="project" value="TreeGrafter"/>
</dbReference>
<feature type="transmembrane region" description="Helical" evidence="8">
    <location>
        <begin position="336"/>
        <end position="357"/>
    </location>
</feature>
<keyword evidence="7 8" id="KW-0472">Membrane</keyword>
<protein>
    <submittedName>
        <fullName evidence="10">Glycosyltransferase family 39 protein</fullName>
    </submittedName>
</protein>
<dbReference type="PANTHER" id="PTHR33908">
    <property type="entry name" value="MANNOSYLTRANSFERASE YKCB-RELATED"/>
    <property type="match status" value="1"/>
</dbReference>
<feature type="transmembrane region" description="Helical" evidence="8">
    <location>
        <begin position="101"/>
        <end position="120"/>
    </location>
</feature>
<dbReference type="GO" id="GO:0010041">
    <property type="term" value="P:response to iron(III) ion"/>
    <property type="evidence" value="ECO:0007669"/>
    <property type="project" value="TreeGrafter"/>
</dbReference>
<dbReference type="InterPro" id="IPR050297">
    <property type="entry name" value="LipidA_mod_glycosyltrf_83"/>
</dbReference>
<dbReference type="AlphaFoldDB" id="A0AAU7CNR2"/>
<feature type="transmembrane region" description="Helical" evidence="8">
    <location>
        <begin position="224"/>
        <end position="242"/>
    </location>
</feature>
<organism evidence="10">
    <name type="scientific">Singulisphaera sp. Ch08</name>
    <dbReference type="NCBI Taxonomy" id="3120278"/>
    <lineage>
        <taxon>Bacteria</taxon>
        <taxon>Pseudomonadati</taxon>
        <taxon>Planctomycetota</taxon>
        <taxon>Planctomycetia</taxon>
        <taxon>Isosphaerales</taxon>
        <taxon>Isosphaeraceae</taxon>
        <taxon>Singulisphaera</taxon>
    </lineage>
</organism>
<dbReference type="InterPro" id="IPR038731">
    <property type="entry name" value="RgtA/B/C-like"/>
</dbReference>
<gene>
    <name evidence="10" type="ORF">V5E97_13990</name>
</gene>
<evidence type="ECO:0000259" key="9">
    <source>
        <dbReference type="Pfam" id="PF13231"/>
    </source>
</evidence>
<evidence type="ECO:0000256" key="3">
    <source>
        <dbReference type="ARBA" id="ARBA00022676"/>
    </source>
</evidence>
<name>A0AAU7CNR2_9BACT</name>
<evidence type="ECO:0000256" key="8">
    <source>
        <dbReference type="SAM" id="Phobius"/>
    </source>
</evidence>
<evidence type="ECO:0000256" key="7">
    <source>
        <dbReference type="ARBA" id="ARBA00023136"/>
    </source>
</evidence>
<feature type="transmembrane region" description="Helical" evidence="8">
    <location>
        <begin position="273"/>
        <end position="294"/>
    </location>
</feature>
<feature type="transmembrane region" description="Helical" evidence="8">
    <location>
        <begin position="425"/>
        <end position="445"/>
    </location>
</feature>
<feature type="transmembrane region" description="Helical" evidence="8">
    <location>
        <begin position="174"/>
        <end position="191"/>
    </location>
</feature>
<keyword evidence="5 8" id="KW-0812">Transmembrane</keyword>